<reference evidence="10 11" key="1">
    <citation type="submission" date="2014-11" db="EMBL/GenBank/DDBJ databases">
        <title>Genetic blueprint of the zoonotic pathogen Toxocara canis.</title>
        <authorList>
            <person name="Zhu X.-Q."/>
            <person name="Korhonen P.K."/>
            <person name="Cai H."/>
            <person name="Young N.D."/>
            <person name="Nejsum P."/>
            <person name="von Samson-Himmelstjerna G."/>
            <person name="Boag P.R."/>
            <person name="Tan P."/>
            <person name="Li Q."/>
            <person name="Min J."/>
            <person name="Yang Y."/>
            <person name="Wang X."/>
            <person name="Fang X."/>
            <person name="Hall R.S."/>
            <person name="Hofmann A."/>
            <person name="Sternberg P.W."/>
            <person name="Jex A.R."/>
            <person name="Gasser R.B."/>
        </authorList>
    </citation>
    <scope>NUCLEOTIDE SEQUENCE [LARGE SCALE GENOMIC DNA]</scope>
    <source>
        <strain evidence="10">PN_DK_2014</strain>
    </source>
</reference>
<keyword evidence="6" id="KW-0472">Membrane</keyword>
<name>A0A0B2VIG0_TOXCA</name>
<dbReference type="Proteomes" id="UP000031036">
    <property type="component" value="Unassembled WGS sequence"/>
</dbReference>
<evidence type="ECO:0000256" key="7">
    <source>
        <dbReference type="ARBA" id="ARBA00023180"/>
    </source>
</evidence>
<proteinExistence type="predicted"/>
<dbReference type="EMBL" id="JPKZ01001202">
    <property type="protein sequence ID" value="KHN83271.1"/>
    <property type="molecule type" value="Genomic_DNA"/>
</dbReference>
<dbReference type="GO" id="GO:0005886">
    <property type="term" value="C:plasma membrane"/>
    <property type="evidence" value="ECO:0007669"/>
    <property type="project" value="TreeGrafter"/>
</dbReference>
<dbReference type="AlphaFoldDB" id="A0A0B2VIG0"/>
<keyword evidence="5" id="KW-1133">Transmembrane helix</keyword>
<evidence type="ECO:0000256" key="6">
    <source>
        <dbReference type="ARBA" id="ARBA00023136"/>
    </source>
</evidence>
<evidence type="ECO:0000313" key="11">
    <source>
        <dbReference type="Proteomes" id="UP000031036"/>
    </source>
</evidence>
<evidence type="ECO:0000313" key="10">
    <source>
        <dbReference type="EMBL" id="KHN83271.1"/>
    </source>
</evidence>
<dbReference type="InterPro" id="IPR001054">
    <property type="entry name" value="A/G_cyclase"/>
</dbReference>
<comment type="caution">
    <text evidence="10">The sequence shown here is derived from an EMBL/GenBank/DDBJ whole genome shotgun (WGS) entry which is preliminary data.</text>
</comment>
<evidence type="ECO:0000256" key="2">
    <source>
        <dbReference type="ARBA" id="ARBA00004370"/>
    </source>
</evidence>
<dbReference type="PANTHER" id="PTHR11920:SF370">
    <property type="entry name" value="RECEPTOR-TYPE GUANYLATE CYCLASE GCY-18"/>
    <property type="match status" value="1"/>
</dbReference>
<evidence type="ECO:0000256" key="3">
    <source>
        <dbReference type="ARBA" id="ARBA00022692"/>
    </source>
</evidence>
<evidence type="ECO:0000259" key="9">
    <source>
        <dbReference type="Pfam" id="PF00211"/>
    </source>
</evidence>
<dbReference type="Gene3D" id="3.30.70.1230">
    <property type="entry name" value="Nucleotide cyclase"/>
    <property type="match status" value="1"/>
</dbReference>
<evidence type="ECO:0000256" key="8">
    <source>
        <dbReference type="ARBA" id="ARBA00023239"/>
    </source>
</evidence>
<dbReference type="GO" id="GO:0000166">
    <property type="term" value="F:nucleotide binding"/>
    <property type="evidence" value="ECO:0007669"/>
    <property type="project" value="UniProtKB-KW"/>
</dbReference>
<keyword evidence="3" id="KW-0812">Transmembrane</keyword>
<comment type="catalytic activity">
    <reaction evidence="1">
        <text>GTP = 3',5'-cyclic GMP + diphosphate</text>
        <dbReference type="Rhea" id="RHEA:13665"/>
        <dbReference type="ChEBI" id="CHEBI:33019"/>
        <dbReference type="ChEBI" id="CHEBI:37565"/>
        <dbReference type="ChEBI" id="CHEBI:57746"/>
        <dbReference type="EC" id="4.6.1.2"/>
    </reaction>
</comment>
<gene>
    <name evidence="10" type="primary">gcy-1</name>
    <name evidence="10" type="ORF">Tcan_13502</name>
</gene>
<dbReference type="Pfam" id="PF00211">
    <property type="entry name" value="Guanylate_cyc"/>
    <property type="match status" value="1"/>
</dbReference>
<keyword evidence="11" id="KW-1185">Reference proteome</keyword>
<dbReference type="OrthoDB" id="1890790at2759"/>
<evidence type="ECO:0000256" key="5">
    <source>
        <dbReference type="ARBA" id="ARBA00022989"/>
    </source>
</evidence>
<sequence length="63" mass="7251">MESTGLPGMIQISTEARDLLNEHYQQFSCTKRGEVEVKGKGVLTTYWLDEKKKQQQQIINIPL</sequence>
<evidence type="ECO:0000256" key="1">
    <source>
        <dbReference type="ARBA" id="ARBA00001436"/>
    </source>
</evidence>
<keyword evidence="8" id="KW-0456">Lyase</keyword>
<dbReference type="InterPro" id="IPR050401">
    <property type="entry name" value="Cyclic_nucleotide_synthase"/>
</dbReference>
<dbReference type="InterPro" id="IPR029787">
    <property type="entry name" value="Nucleotide_cyclase"/>
</dbReference>
<dbReference type="SUPFAM" id="SSF55073">
    <property type="entry name" value="Nucleotide cyclase"/>
    <property type="match status" value="1"/>
</dbReference>
<accession>A0A0B2VIG0</accession>
<keyword evidence="4" id="KW-0547">Nucleotide-binding</keyword>
<dbReference type="GO" id="GO:0001653">
    <property type="term" value="F:peptide receptor activity"/>
    <property type="evidence" value="ECO:0007669"/>
    <property type="project" value="TreeGrafter"/>
</dbReference>
<dbReference type="GO" id="GO:0007168">
    <property type="term" value="P:receptor guanylyl cyclase signaling pathway"/>
    <property type="evidence" value="ECO:0007669"/>
    <property type="project" value="TreeGrafter"/>
</dbReference>
<comment type="subcellular location">
    <subcellularLocation>
        <location evidence="2">Membrane</location>
    </subcellularLocation>
</comment>
<protein>
    <submittedName>
        <fullName evidence="10">Guanylate cyclase receptor-type gcy-1</fullName>
    </submittedName>
</protein>
<organism evidence="10 11">
    <name type="scientific">Toxocara canis</name>
    <name type="common">Canine roundworm</name>
    <dbReference type="NCBI Taxonomy" id="6265"/>
    <lineage>
        <taxon>Eukaryota</taxon>
        <taxon>Metazoa</taxon>
        <taxon>Ecdysozoa</taxon>
        <taxon>Nematoda</taxon>
        <taxon>Chromadorea</taxon>
        <taxon>Rhabditida</taxon>
        <taxon>Spirurina</taxon>
        <taxon>Ascaridomorpha</taxon>
        <taxon>Ascaridoidea</taxon>
        <taxon>Toxocaridae</taxon>
        <taxon>Toxocara</taxon>
    </lineage>
</organism>
<dbReference type="GO" id="GO:0004383">
    <property type="term" value="F:guanylate cyclase activity"/>
    <property type="evidence" value="ECO:0007669"/>
    <property type="project" value="UniProtKB-EC"/>
</dbReference>
<dbReference type="GO" id="GO:0004016">
    <property type="term" value="F:adenylate cyclase activity"/>
    <property type="evidence" value="ECO:0007669"/>
    <property type="project" value="TreeGrafter"/>
</dbReference>
<keyword evidence="7" id="KW-0325">Glycoprotein</keyword>
<feature type="domain" description="Guanylate cyclase" evidence="9">
    <location>
        <begin position="1"/>
        <end position="49"/>
    </location>
</feature>
<keyword evidence="10" id="KW-0675">Receptor</keyword>
<dbReference type="STRING" id="6265.A0A0B2VIG0"/>
<evidence type="ECO:0000256" key="4">
    <source>
        <dbReference type="ARBA" id="ARBA00022741"/>
    </source>
</evidence>
<dbReference type="PANTHER" id="PTHR11920">
    <property type="entry name" value="GUANYLYL CYCLASE"/>
    <property type="match status" value="1"/>
</dbReference>
<dbReference type="GO" id="GO:0035556">
    <property type="term" value="P:intracellular signal transduction"/>
    <property type="evidence" value="ECO:0007669"/>
    <property type="project" value="InterPro"/>
</dbReference>